<evidence type="ECO:0000313" key="9">
    <source>
        <dbReference type="EMBL" id="POP51994.1"/>
    </source>
</evidence>
<feature type="compositionally biased region" description="Low complexity" evidence="6">
    <location>
        <begin position="27"/>
        <end position="43"/>
    </location>
</feature>
<evidence type="ECO:0000256" key="4">
    <source>
        <dbReference type="ARBA" id="ARBA00022982"/>
    </source>
</evidence>
<dbReference type="SUPFAM" id="SSF46626">
    <property type="entry name" value="Cytochrome c"/>
    <property type="match status" value="1"/>
</dbReference>
<dbReference type="InterPro" id="IPR002323">
    <property type="entry name" value="Cyt_CIE"/>
</dbReference>
<accession>A0A2S4HDC1</accession>
<evidence type="ECO:0000256" key="6">
    <source>
        <dbReference type="SAM" id="MobiDB-lite"/>
    </source>
</evidence>
<feature type="signal peptide" evidence="7">
    <location>
        <begin position="1"/>
        <end position="24"/>
    </location>
</feature>
<dbReference type="PROSITE" id="PS51257">
    <property type="entry name" value="PROKAR_LIPOPROTEIN"/>
    <property type="match status" value="1"/>
</dbReference>
<evidence type="ECO:0000256" key="7">
    <source>
        <dbReference type="SAM" id="SignalP"/>
    </source>
</evidence>
<dbReference type="Pfam" id="PF13442">
    <property type="entry name" value="Cytochrome_CBB3"/>
    <property type="match status" value="1"/>
</dbReference>
<keyword evidence="5" id="KW-0408">Iron</keyword>
<dbReference type="GO" id="GO:0005506">
    <property type="term" value="F:iron ion binding"/>
    <property type="evidence" value="ECO:0007669"/>
    <property type="project" value="InterPro"/>
</dbReference>
<keyword evidence="1" id="KW-0813">Transport</keyword>
<sequence length="131" mass="13863">MRFQYRILNILLATAVLVSLSACGPSPDPSSASSNGASQSAASTPRNRMPSDPALKSLYIQSCYGCHSTGVASAPRSGNTADWAPRLQKGMNVLLHNTINGINSMPPKGMCIGCSDEEFTRLILFLSGQSE</sequence>
<keyword evidence="2" id="KW-0349">Heme</keyword>
<feature type="domain" description="Cytochrome c" evidence="8">
    <location>
        <begin position="55"/>
        <end position="126"/>
    </location>
</feature>
<reference evidence="9" key="1">
    <citation type="submission" date="2018-01" db="EMBL/GenBank/DDBJ databases">
        <authorList>
            <person name="Yu X.-D."/>
        </authorList>
    </citation>
    <scope>NUCLEOTIDE SEQUENCE</scope>
    <source>
        <strain evidence="9">ZX-21</strain>
    </source>
</reference>
<dbReference type="PRINTS" id="PR00607">
    <property type="entry name" value="CYTCHROMECIE"/>
</dbReference>
<evidence type="ECO:0000259" key="8">
    <source>
        <dbReference type="Pfam" id="PF13442"/>
    </source>
</evidence>
<feature type="chain" id="PRO_5015429037" description="Cytochrome c domain-containing protein" evidence="7">
    <location>
        <begin position="25"/>
        <end position="131"/>
    </location>
</feature>
<evidence type="ECO:0000256" key="1">
    <source>
        <dbReference type="ARBA" id="ARBA00022448"/>
    </source>
</evidence>
<dbReference type="InterPro" id="IPR036909">
    <property type="entry name" value="Cyt_c-like_dom_sf"/>
</dbReference>
<protein>
    <recommendedName>
        <fullName evidence="8">Cytochrome c domain-containing protein</fullName>
    </recommendedName>
</protein>
<organism evidence="9 10">
    <name type="scientific">Zhongshania marina</name>
    <dbReference type="NCBI Taxonomy" id="2304603"/>
    <lineage>
        <taxon>Bacteria</taxon>
        <taxon>Pseudomonadati</taxon>
        <taxon>Pseudomonadota</taxon>
        <taxon>Gammaproteobacteria</taxon>
        <taxon>Cellvibrionales</taxon>
        <taxon>Spongiibacteraceae</taxon>
        <taxon>Zhongshania</taxon>
    </lineage>
</organism>
<dbReference type="Proteomes" id="UP000237222">
    <property type="component" value="Unassembled WGS sequence"/>
</dbReference>
<evidence type="ECO:0000256" key="3">
    <source>
        <dbReference type="ARBA" id="ARBA00022723"/>
    </source>
</evidence>
<gene>
    <name evidence="9" type="ORF">C0068_13380</name>
</gene>
<dbReference type="OrthoDB" id="9814708at2"/>
<evidence type="ECO:0000313" key="10">
    <source>
        <dbReference type="Proteomes" id="UP000237222"/>
    </source>
</evidence>
<dbReference type="AlphaFoldDB" id="A0A2S4HDC1"/>
<name>A0A2S4HDC1_9GAMM</name>
<dbReference type="Gene3D" id="1.10.760.10">
    <property type="entry name" value="Cytochrome c-like domain"/>
    <property type="match status" value="1"/>
</dbReference>
<evidence type="ECO:0000256" key="2">
    <source>
        <dbReference type="ARBA" id="ARBA00022617"/>
    </source>
</evidence>
<proteinExistence type="predicted"/>
<evidence type="ECO:0000256" key="5">
    <source>
        <dbReference type="ARBA" id="ARBA00023004"/>
    </source>
</evidence>
<keyword evidence="7" id="KW-0732">Signal</keyword>
<dbReference type="RefSeq" id="WP_103684977.1">
    <property type="nucleotide sequence ID" value="NZ_PQGG01000031.1"/>
</dbReference>
<feature type="region of interest" description="Disordered" evidence="6">
    <location>
        <begin position="27"/>
        <end position="53"/>
    </location>
</feature>
<dbReference type="GO" id="GO:0009055">
    <property type="term" value="F:electron transfer activity"/>
    <property type="evidence" value="ECO:0007669"/>
    <property type="project" value="InterPro"/>
</dbReference>
<dbReference type="GO" id="GO:0020037">
    <property type="term" value="F:heme binding"/>
    <property type="evidence" value="ECO:0007669"/>
    <property type="project" value="InterPro"/>
</dbReference>
<keyword evidence="3" id="KW-0479">Metal-binding</keyword>
<comment type="caution">
    <text evidence="9">The sequence shown here is derived from an EMBL/GenBank/DDBJ whole genome shotgun (WGS) entry which is preliminary data.</text>
</comment>
<dbReference type="EMBL" id="PQGG01000031">
    <property type="protein sequence ID" value="POP51994.1"/>
    <property type="molecule type" value="Genomic_DNA"/>
</dbReference>
<keyword evidence="4" id="KW-0249">Electron transport</keyword>
<dbReference type="InterPro" id="IPR009056">
    <property type="entry name" value="Cyt_c-like_dom"/>
</dbReference>
<dbReference type="PANTHER" id="PTHR40942:SF4">
    <property type="entry name" value="CYTOCHROME C5"/>
    <property type="match status" value="1"/>
</dbReference>
<dbReference type="PANTHER" id="PTHR40942">
    <property type="match status" value="1"/>
</dbReference>